<feature type="transmembrane region" description="Helical" evidence="5">
    <location>
        <begin position="275"/>
        <end position="294"/>
    </location>
</feature>
<evidence type="ECO:0000256" key="1">
    <source>
        <dbReference type="ARBA" id="ARBA00004141"/>
    </source>
</evidence>
<evidence type="ECO:0000256" key="3">
    <source>
        <dbReference type="ARBA" id="ARBA00022989"/>
    </source>
</evidence>
<keyword evidence="3 5" id="KW-1133">Transmembrane helix</keyword>
<feature type="transmembrane region" description="Helical" evidence="5">
    <location>
        <begin position="201"/>
        <end position="219"/>
    </location>
</feature>
<gene>
    <name evidence="6" type="ORF">BOKJ2_LOCUS8849</name>
</gene>
<accession>A0A811KUE6</accession>
<protein>
    <submittedName>
        <fullName evidence="6">Uncharacterized protein</fullName>
    </submittedName>
</protein>
<comment type="subcellular location">
    <subcellularLocation>
        <location evidence="1">Membrane</location>
        <topology evidence="1">Multi-pass membrane protein</topology>
    </subcellularLocation>
</comment>
<evidence type="ECO:0000256" key="5">
    <source>
        <dbReference type="SAM" id="Phobius"/>
    </source>
</evidence>
<organism evidence="6 7">
    <name type="scientific">Bursaphelenchus okinawaensis</name>
    <dbReference type="NCBI Taxonomy" id="465554"/>
    <lineage>
        <taxon>Eukaryota</taxon>
        <taxon>Metazoa</taxon>
        <taxon>Ecdysozoa</taxon>
        <taxon>Nematoda</taxon>
        <taxon>Chromadorea</taxon>
        <taxon>Rhabditida</taxon>
        <taxon>Tylenchina</taxon>
        <taxon>Tylenchomorpha</taxon>
        <taxon>Aphelenchoidea</taxon>
        <taxon>Aphelenchoididae</taxon>
        <taxon>Bursaphelenchus</taxon>
    </lineage>
</organism>
<reference evidence="6" key="1">
    <citation type="submission" date="2020-09" db="EMBL/GenBank/DDBJ databases">
        <authorList>
            <person name="Kikuchi T."/>
        </authorList>
    </citation>
    <scope>NUCLEOTIDE SEQUENCE</scope>
    <source>
        <strain evidence="6">SH1</strain>
    </source>
</reference>
<dbReference type="GO" id="GO:0016020">
    <property type="term" value="C:membrane"/>
    <property type="evidence" value="ECO:0007669"/>
    <property type="project" value="UniProtKB-SubCell"/>
</dbReference>
<dbReference type="InterPro" id="IPR002781">
    <property type="entry name" value="TM_pro_TauE-like"/>
</dbReference>
<sequence>MDDFDIVAFRSLDKVQPAGNVRVPEEQKRNVHGFFIKYFLQGQNLEDHLKVQLSQNEWQNQSFHEKYRKYFALLLPFLFFHVCWWPLALKYDVLSLYYTRYELPVTMIFGSFLAGATSEGGGAVAFPVMTLLLKIAPKVARDFSLMIQSCGMSACSFTILYMKIKLEWHSIICCSFGAAVSVIFGLEYLDDIIDNQQKKMIFVSIWFAFAVSLFMLNLQKKRQTFDQIPNFTIYHAIVLVITGMFGGLLSAWTGSGVDICSFSILTLLFRVSEKVATPTSVVLMWLNTWVGFYWRYLMQGDISGMAWEYFSVTVPVAVTMAPLGSLCASFLHRQVLAGFIYILETVALLGFLATRPCYVLVITGFGIICVSSIFFLVIIKIGKILCDKVERGSASFEAPSSSGSTNFTVEKVVF</sequence>
<evidence type="ECO:0000313" key="7">
    <source>
        <dbReference type="Proteomes" id="UP000614601"/>
    </source>
</evidence>
<feature type="transmembrane region" description="Helical" evidence="5">
    <location>
        <begin position="306"/>
        <end position="328"/>
    </location>
</feature>
<keyword evidence="2 5" id="KW-0812">Transmembrane</keyword>
<dbReference type="PANTHER" id="PTHR31154:SF4">
    <property type="entry name" value="MEMBRANE TRANSPORTER PROTEIN"/>
    <property type="match status" value="1"/>
</dbReference>
<dbReference type="PANTHER" id="PTHR31154">
    <property type="entry name" value="MEMBRANE TRANSPORTER PROTEIN"/>
    <property type="match status" value="1"/>
</dbReference>
<feature type="transmembrane region" description="Helical" evidence="5">
    <location>
        <begin position="358"/>
        <end position="379"/>
    </location>
</feature>
<dbReference type="Pfam" id="PF01925">
    <property type="entry name" value="TauE"/>
    <property type="match status" value="1"/>
</dbReference>
<dbReference type="EMBL" id="CAJFDH010000004">
    <property type="protein sequence ID" value="CAD5220248.1"/>
    <property type="molecule type" value="Genomic_DNA"/>
</dbReference>
<comment type="caution">
    <text evidence="6">The sequence shown here is derived from an EMBL/GenBank/DDBJ whole genome shotgun (WGS) entry which is preliminary data.</text>
</comment>
<feature type="transmembrane region" description="Helical" evidence="5">
    <location>
        <begin position="168"/>
        <end position="189"/>
    </location>
</feature>
<feature type="transmembrane region" description="Helical" evidence="5">
    <location>
        <begin position="107"/>
        <end position="133"/>
    </location>
</feature>
<keyword evidence="4 5" id="KW-0472">Membrane</keyword>
<dbReference type="Proteomes" id="UP000614601">
    <property type="component" value="Unassembled WGS sequence"/>
</dbReference>
<dbReference type="EMBL" id="CAJFCW020000004">
    <property type="protein sequence ID" value="CAG9113413.1"/>
    <property type="molecule type" value="Genomic_DNA"/>
</dbReference>
<feature type="transmembrane region" description="Helical" evidence="5">
    <location>
        <begin position="70"/>
        <end position="87"/>
    </location>
</feature>
<evidence type="ECO:0000256" key="2">
    <source>
        <dbReference type="ARBA" id="ARBA00022692"/>
    </source>
</evidence>
<feature type="transmembrane region" description="Helical" evidence="5">
    <location>
        <begin position="231"/>
        <end position="254"/>
    </location>
</feature>
<proteinExistence type="predicted"/>
<dbReference type="Proteomes" id="UP000783686">
    <property type="component" value="Unassembled WGS sequence"/>
</dbReference>
<evidence type="ECO:0000313" key="6">
    <source>
        <dbReference type="EMBL" id="CAD5220248.1"/>
    </source>
</evidence>
<name>A0A811KUE6_9BILA</name>
<evidence type="ECO:0000256" key="4">
    <source>
        <dbReference type="ARBA" id="ARBA00023136"/>
    </source>
</evidence>
<dbReference type="AlphaFoldDB" id="A0A811KUE6"/>
<feature type="transmembrane region" description="Helical" evidence="5">
    <location>
        <begin position="335"/>
        <end position="352"/>
    </location>
</feature>
<keyword evidence="7" id="KW-1185">Reference proteome</keyword>
<dbReference type="OrthoDB" id="5979356at2759"/>